<evidence type="ECO:0000313" key="3">
    <source>
        <dbReference type="Proteomes" id="UP001198565"/>
    </source>
</evidence>
<dbReference type="Proteomes" id="UP001198565">
    <property type="component" value="Unassembled WGS sequence"/>
</dbReference>
<organism evidence="2 3">
    <name type="scientific">Streptantibioticus parmotrematis</name>
    <dbReference type="NCBI Taxonomy" id="2873249"/>
    <lineage>
        <taxon>Bacteria</taxon>
        <taxon>Bacillati</taxon>
        <taxon>Actinomycetota</taxon>
        <taxon>Actinomycetes</taxon>
        <taxon>Kitasatosporales</taxon>
        <taxon>Streptomycetaceae</taxon>
        <taxon>Streptantibioticus</taxon>
    </lineage>
</organism>
<accession>A0ABS7QXZ5</accession>
<dbReference type="Gene3D" id="3.10.450.50">
    <property type="match status" value="1"/>
</dbReference>
<sequence>MTTRTAAVEADHGTTGDDPKQVVLRYFAAVRDGDQEAVVNSWAEDGTCWYGGDLPISGLWQGRDQVVDGFLATAFAHLDATREIGLRVTNVFGDGDQVLVEWDSWATGKTGRAYDQKNIGVFVVRDGRIAAMREYADTQHWERALLNR</sequence>
<dbReference type="PANTHER" id="PTHR41252:SF1">
    <property type="entry name" value="BLR2505 PROTEIN"/>
    <property type="match status" value="1"/>
</dbReference>
<dbReference type="InterPro" id="IPR032710">
    <property type="entry name" value="NTF2-like_dom_sf"/>
</dbReference>
<gene>
    <name evidence="2" type="ORF">K7472_17525</name>
</gene>
<name>A0ABS7QXZ5_9ACTN</name>
<keyword evidence="3" id="KW-1185">Reference proteome</keyword>
<proteinExistence type="predicted"/>
<comment type="caution">
    <text evidence="2">The sequence shown here is derived from an EMBL/GenBank/DDBJ whole genome shotgun (WGS) entry which is preliminary data.</text>
</comment>
<protein>
    <submittedName>
        <fullName evidence="2">Nuclear transport factor 2 family protein</fullName>
    </submittedName>
</protein>
<evidence type="ECO:0000313" key="2">
    <source>
        <dbReference type="EMBL" id="MBY8886652.1"/>
    </source>
</evidence>
<dbReference type="RefSeq" id="WP_222979064.1">
    <property type="nucleotide sequence ID" value="NZ_JAINVZ010000011.1"/>
</dbReference>
<dbReference type="PANTHER" id="PTHR41252">
    <property type="entry name" value="BLR2505 PROTEIN"/>
    <property type="match status" value="1"/>
</dbReference>
<evidence type="ECO:0000259" key="1">
    <source>
        <dbReference type="Pfam" id="PF12680"/>
    </source>
</evidence>
<reference evidence="2 3" key="1">
    <citation type="submission" date="2021-08" db="EMBL/GenBank/DDBJ databases">
        <title>Streptomyces sp. PTM05 isolated from lichen.</title>
        <authorList>
            <person name="Somphong A."/>
            <person name="Phongsopitanun W."/>
            <person name="Tanasupawat S."/>
        </authorList>
    </citation>
    <scope>NUCLEOTIDE SEQUENCE [LARGE SCALE GENOMIC DNA]</scope>
    <source>
        <strain evidence="2 3">Ptm05</strain>
    </source>
</reference>
<dbReference type="InterPro" id="IPR037401">
    <property type="entry name" value="SnoaL-like"/>
</dbReference>
<dbReference type="SUPFAM" id="SSF54427">
    <property type="entry name" value="NTF2-like"/>
    <property type="match status" value="1"/>
</dbReference>
<dbReference type="EMBL" id="JAINVZ010000011">
    <property type="protein sequence ID" value="MBY8886652.1"/>
    <property type="molecule type" value="Genomic_DNA"/>
</dbReference>
<feature type="domain" description="SnoaL-like" evidence="1">
    <location>
        <begin position="23"/>
        <end position="131"/>
    </location>
</feature>
<dbReference type="Pfam" id="PF12680">
    <property type="entry name" value="SnoaL_2"/>
    <property type="match status" value="1"/>
</dbReference>